<reference evidence="3 4" key="1">
    <citation type="submission" date="2014-09" db="EMBL/GenBank/DDBJ databases">
        <authorList>
            <person name="Ellenberger Sabrina"/>
        </authorList>
    </citation>
    <scope>NUCLEOTIDE SEQUENCE [LARGE SCALE GENOMIC DNA]</scope>
    <source>
        <strain evidence="3 4">CBS 412.66</strain>
    </source>
</reference>
<dbReference type="AlphaFoldDB" id="A0A0B7NC33"/>
<accession>A0A0B7NC33</accession>
<protein>
    <submittedName>
        <fullName evidence="3">Uncharacterized protein</fullName>
    </submittedName>
</protein>
<sequence length="615" mass="61993">MALLAPRMPSSACVGLLGVLDFNVVTFVMALLIFCSAESIGLALYSLVVLLFGLVVGVGLWVLWPRRRALLSLLGLVRDASPAAACARRSPGATAASAGLSSSRFVCPALPPAAVAVEPAVSAPATADVSGVLPAASAGVCPALPAPSCPVVLPVLSPVKPAATMESVAPAVVSVGDVLPPPADVVSLLSPSCSPVVMPAAASGADVGLVLCGVGGPACVVLPGDKIPVSVSPRVGKVAKKPFSRKLCRKIRHTDVASLGVKSPATPMSIDSCLDSFAADLPPPTAMEDVDASPCGNWVSAPAVSCVGVASAAAPVGDDFACSGPAAKSMAPGKNCVRSCCCARLRGSPAKRCARRGGRCWRQGGCVEAGAVPCLPAAGSISKPVSRVVAVRRVRRGAKELLSARAAGVTAAAKKARVDRAALAAHQETCAARVAAAAATANQEGIRRMSLDADMADPPVRRRPLRPSAAAATANEEGIGRMSLDADMADPPVRRLPLRPSAAAATANQEGMGRMSLDADMADPPVHRRPLRPSAAAPSALTSADARPVASAGPAPRPAGKASLSVLDASVLSRLAGVGKFPSKHPATEPAAASTNEQQAAIANRPKAIPRRRRP</sequence>
<feature type="transmembrane region" description="Helical" evidence="2">
    <location>
        <begin position="12"/>
        <end position="34"/>
    </location>
</feature>
<organism evidence="3 4">
    <name type="scientific">Parasitella parasitica</name>
    <dbReference type="NCBI Taxonomy" id="35722"/>
    <lineage>
        <taxon>Eukaryota</taxon>
        <taxon>Fungi</taxon>
        <taxon>Fungi incertae sedis</taxon>
        <taxon>Mucoromycota</taxon>
        <taxon>Mucoromycotina</taxon>
        <taxon>Mucoromycetes</taxon>
        <taxon>Mucorales</taxon>
        <taxon>Mucorineae</taxon>
        <taxon>Mucoraceae</taxon>
        <taxon>Parasitella</taxon>
    </lineage>
</organism>
<dbReference type="EMBL" id="LN728830">
    <property type="protein sequence ID" value="CEP12918.1"/>
    <property type="molecule type" value="Genomic_DNA"/>
</dbReference>
<feature type="compositionally biased region" description="Low complexity" evidence="1">
    <location>
        <begin position="532"/>
        <end position="547"/>
    </location>
</feature>
<keyword evidence="4" id="KW-1185">Reference proteome</keyword>
<feature type="compositionally biased region" description="Low complexity" evidence="1">
    <location>
        <begin position="498"/>
        <end position="507"/>
    </location>
</feature>
<name>A0A0B7NC33_9FUNG</name>
<evidence type="ECO:0000256" key="1">
    <source>
        <dbReference type="SAM" id="MobiDB-lite"/>
    </source>
</evidence>
<dbReference type="Proteomes" id="UP000054107">
    <property type="component" value="Unassembled WGS sequence"/>
</dbReference>
<feature type="region of interest" description="Disordered" evidence="1">
    <location>
        <begin position="579"/>
        <end position="615"/>
    </location>
</feature>
<evidence type="ECO:0000313" key="4">
    <source>
        <dbReference type="Proteomes" id="UP000054107"/>
    </source>
</evidence>
<evidence type="ECO:0000256" key="2">
    <source>
        <dbReference type="SAM" id="Phobius"/>
    </source>
</evidence>
<keyword evidence="2" id="KW-0812">Transmembrane</keyword>
<evidence type="ECO:0000313" key="3">
    <source>
        <dbReference type="EMBL" id="CEP12918.1"/>
    </source>
</evidence>
<keyword evidence="2" id="KW-0472">Membrane</keyword>
<gene>
    <name evidence="3" type="primary">PARPA_06936.1 scaffold 25142</name>
</gene>
<proteinExistence type="predicted"/>
<feature type="transmembrane region" description="Helical" evidence="2">
    <location>
        <begin position="40"/>
        <end position="64"/>
    </location>
</feature>
<feature type="region of interest" description="Disordered" evidence="1">
    <location>
        <begin position="449"/>
        <end position="562"/>
    </location>
</feature>
<keyword evidence="2" id="KW-1133">Transmembrane helix</keyword>